<dbReference type="Proteomes" id="UP000239203">
    <property type="component" value="Unassembled WGS sequence"/>
</dbReference>
<dbReference type="AlphaFoldDB" id="A0A2S6H130"/>
<gene>
    <name evidence="2" type="ORF">CLV40_101330</name>
</gene>
<dbReference type="EMBL" id="PTIX01000001">
    <property type="protein sequence ID" value="PPK71141.1"/>
    <property type="molecule type" value="Genomic_DNA"/>
</dbReference>
<proteinExistence type="predicted"/>
<dbReference type="InterPro" id="IPR049250">
    <property type="entry name" value="DUF6883"/>
</dbReference>
<dbReference type="RefSeq" id="WP_146107886.1">
    <property type="nucleotide sequence ID" value="NZ_CP154825.1"/>
</dbReference>
<dbReference type="OrthoDB" id="4504727at2"/>
<dbReference type="Pfam" id="PF21814">
    <property type="entry name" value="DUF6883"/>
    <property type="match status" value="1"/>
</dbReference>
<sequence length="193" mass="20083">MKDVVASWAGIPRVILDWTTPIFDVADCVDDPGAISCAAAGAAFLPGVGKLLGEGGKKVLEASEVVAEDTIKADNVPAVKLHSDRVKGAESATIDSRKLTEYALNPDHPVGGNKARVFESALGFNLSNADDLMNQLKRGVLENPAVAGKADQYGSRCTVEIPVVGPKGNGRVVTGWMVPANGGPTTSNTLFVK</sequence>
<feature type="domain" description="DUF6883" evidence="1">
    <location>
        <begin position="87"/>
        <end position="182"/>
    </location>
</feature>
<comment type="caution">
    <text evidence="2">The sequence shown here is derived from an EMBL/GenBank/DDBJ whole genome shotgun (WGS) entry which is preliminary data.</text>
</comment>
<name>A0A2S6H130_9PSEU</name>
<accession>A0A2S6H130</accession>
<evidence type="ECO:0000313" key="2">
    <source>
        <dbReference type="EMBL" id="PPK71141.1"/>
    </source>
</evidence>
<organism evidence="2 3">
    <name type="scientific">Actinokineospora auranticolor</name>
    <dbReference type="NCBI Taxonomy" id="155976"/>
    <lineage>
        <taxon>Bacteria</taxon>
        <taxon>Bacillati</taxon>
        <taxon>Actinomycetota</taxon>
        <taxon>Actinomycetes</taxon>
        <taxon>Pseudonocardiales</taxon>
        <taxon>Pseudonocardiaceae</taxon>
        <taxon>Actinokineospora</taxon>
    </lineage>
</organism>
<protein>
    <recommendedName>
        <fullName evidence="1">DUF6883 domain-containing protein</fullName>
    </recommendedName>
</protein>
<evidence type="ECO:0000313" key="3">
    <source>
        <dbReference type="Proteomes" id="UP000239203"/>
    </source>
</evidence>
<evidence type="ECO:0000259" key="1">
    <source>
        <dbReference type="Pfam" id="PF21814"/>
    </source>
</evidence>
<reference evidence="2 3" key="1">
    <citation type="submission" date="2018-02" db="EMBL/GenBank/DDBJ databases">
        <title>Genomic Encyclopedia of Archaeal and Bacterial Type Strains, Phase II (KMG-II): from individual species to whole genera.</title>
        <authorList>
            <person name="Goeker M."/>
        </authorList>
    </citation>
    <scope>NUCLEOTIDE SEQUENCE [LARGE SCALE GENOMIC DNA]</scope>
    <source>
        <strain evidence="2 3">YU 961-1</strain>
    </source>
</reference>
<keyword evidence="3" id="KW-1185">Reference proteome</keyword>